<keyword evidence="5 8" id="KW-1133">Transmembrane helix</keyword>
<keyword evidence="9" id="KW-0732">Signal</keyword>
<reference evidence="11 12" key="1">
    <citation type="journal article" date="2020" name="Nat. Commun.">
        <title>Genome of Tripterygium wilfordii and identification of cytochrome P450 involved in triptolide biosynthesis.</title>
        <authorList>
            <person name="Tu L."/>
            <person name="Su P."/>
            <person name="Zhang Z."/>
            <person name="Gao L."/>
            <person name="Wang J."/>
            <person name="Hu T."/>
            <person name="Zhou J."/>
            <person name="Zhang Y."/>
            <person name="Zhao Y."/>
            <person name="Liu Y."/>
            <person name="Song Y."/>
            <person name="Tong Y."/>
            <person name="Lu Y."/>
            <person name="Yang J."/>
            <person name="Xu C."/>
            <person name="Jia M."/>
            <person name="Peters R.J."/>
            <person name="Huang L."/>
            <person name="Gao W."/>
        </authorList>
    </citation>
    <scope>NUCLEOTIDE SEQUENCE [LARGE SCALE GENOMIC DNA]</scope>
    <source>
        <strain evidence="12">cv. XIE 37</strain>
        <tissue evidence="11">Leaf</tissue>
    </source>
</reference>
<feature type="chain" id="PRO_5029665804" evidence="9">
    <location>
        <begin position="21"/>
        <end position="624"/>
    </location>
</feature>
<proteinExistence type="predicted"/>
<gene>
    <name evidence="11" type="ORF">HS088_TW12G00844</name>
</gene>
<keyword evidence="6 8" id="KW-0472">Membrane</keyword>
<dbReference type="Gene3D" id="1.10.510.10">
    <property type="entry name" value="Transferase(Phosphotransferase) domain 1"/>
    <property type="match status" value="1"/>
</dbReference>
<dbReference type="InterPro" id="IPR011009">
    <property type="entry name" value="Kinase-like_dom_sf"/>
</dbReference>
<evidence type="ECO:0000256" key="7">
    <source>
        <dbReference type="SAM" id="MobiDB-lite"/>
    </source>
</evidence>
<evidence type="ECO:0000256" key="1">
    <source>
        <dbReference type="ARBA" id="ARBA00004370"/>
    </source>
</evidence>
<dbReference type="Pfam" id="PF08263">
    <property type="entry name" value="LRRNT_2"/>
    <property type="match status" value="1"/>
</dbReference>
<organism evidence="11 12">
    <name type="scientific">Tripterygium wilfordii</name>
    <name type="common">Thunder God vine</name>
    <dbReference type="NCBI Taxonomy" id="458696"/>
    <lineage>
        <taxon>Eukaryota</taxon>
        <taxon>Viridiplantae</taxon>
        <taxon>Streptophyta</taxon>
        <taxon>Embryophyta</taxon>
        <taxon>Tracheophyta</taxon>
        <taxon>Spermatophyta</taxon>
        <taxon>Magnoliopsida</taxon>
        <taxon>eudicotyledons</taxon>
        <taxon>Gunneridae</taxon>
        <taxon>Pentapetalae</taxon>
        <taxon>rosids</taxon>
        <taxon>fabids</taxon>
        <taxon>Celastrales</taxon>
        <taxon>Celastraceae</taxon>
        <taxon>Tripterygium</taxon>
    </lineage>
</organism>
<feature type="compositionally biased region" description="Basic and acidic residues" evidence="7">
    <location>
        <begin position="611"/>
        <end position="624"/>
    </location>
</feature>
<dbReference type="Gene3D" id="3.30.200.20">
    <property type="entry name" value="Phosphorylase Kinase, domain 1"/>
    <property type="match status" value="1"/>
</dbReference>
<dbReference type="InterPro" id="IPR013210">
    <property type="entry name" value="LRR_N_plant-typ"/>
</dbReference>
<comment type="subcellular location">
    <subcellularLocation>
        <location evidence="1">Membrane</location>
    </subcellularLocation>
</comment>
<dbReference type="Proteomes" id="UP000593562">
    <property type="component" value="Unassembled WGS sequence"/>
</dbReference>
<evidence type="ECO:0000259" key="10">
    <source>
        <dbReference type="PROSITE" id="PS50011"/>
    </source>
</evidence>
<name>A0A7J7CZU5_TRIWF</name>
<evidence type="ECO:0000256" key="5">
    <source>
        <dbReference type="ARBA" id="ARBA00022989"/>
    </source>
</evidence>
<keyword evidence="4" id="KW-0677">Repeat</keyword>
<dbReference type="InterPro" id="IPR032675">
    <property type="entry name" value="LRR_dom_sf"/>
</dbReference>
<dbReference type="InterPro" id="IPR001611">
    <property type="entry name" value="Leu-rich_rpt"/>
</dbReference>
<dbReference type="InParanoid" id="A0A7J7CZU5"/>
<dbReference type="Pfam" id="PF00069">
    <property type="entry name" value="Pkinase"/>
    <property type="match status" value="1"/>
</dbReference>
<dbReference type="OrthoDB" id="69842at2759"/>
<dbReference type="InterPro" id="IPR000719">
    <property type="entry name" value="Prot_kinase_dom"/>
</dbReference>
<dbReference type="InterPro" id="IPR050994">
    <property type="entry name" value="At_inactive_RLKs"/>
</dbReference>
<dbReference type="SUPFAM" id="SSF52058">
    <property type="entry name" value="L domain-like"/>
    <property type="match status" value="1"/>
</dbReference>
<dbReference type="Pfam" id="PF00560">
    <property type="entry name" value="LRR_1"/>
    <property type="match status" value="2"/>
</dbReference>
<dbReference type="SUPFAM" id="SSF56112">
    <property type="entry name" value="Protein kinase-like (PK-like)"/>
    <property type="match status" value="1"/>
</dbReference>
<dbReference type="PANTHER" id="PTHR48010:SF89">
    <property type="entry name" value="PROTEIN KINASE DOMAIN-CONTAINING PROTEIN"/>
    <property type="match status" value="1"/>
</dbReference>
<dbReference type="GO" id="GO:0016020">
    <property type="term" value="C:membrane"/>
    <property type="evidence" value="ECO:0007669"/>
    <property type="project" value="UniProtKB-SubCell"/>
</dbReference>
<sequence length="624" mass="69337">MNPILLCLFLCISFSPFFRAAYSVEEEEEVRRSLVSFLSKLTDNSSQPQIDRSFNWNLTSDPCKDNWKGVVCDRTNTSVRRLLLSNHNFAGTFDAAVICNVQNLTSSLLHIGLDGNDIGGQIPAEIANCKQLIHLHLSGNRFSGSLPDSLPMLSNLKRLDISFNDLSGNLPDISRISGLTMFLAQYNQLTGEIPDFDFSNFDQFNISFNNFTGSVPADHGWLTETSLMGNPQLCGAPLPKNCASSSGDKKSSEDQILMYSGYVLVGTVFVACVVFRICRKKKKEEKVDLKNKVGSFDESMTNPSVVSTEYKTGASKSKISVHSAENSTLVSSSLIVLTSPEVNGLKFKDLLGAPAELMGRGKHGSLYKVNLENGKNLAVKRIKDWTISSNDFKERMQRLDQVKHPNVLSALAFYSSTNEKLLVYEYQKYGSLFMLLHGTKTGRGFDWPSRLGFAASIAEALAFMHQEHRDYGIAHGNLKSSNILLNDKMEPCISEYGLMPMHSKESSSKTTHFKADVHGLGVILLELLTGRLVQNNGVDLTTWVNSVVREEWTAEVFEKSLVSEGANEERMVNLLQVAVKCVNPSPEARPNASQVATMINTIKEEEEEEERSQVYEDRSIVFEP</sequence>
<evidence type="ECO:0000256" key="6">
    <source>
        <dbReference type="ARBA" id="ARBA00023136"/>
    </source>
</evidence>
<dbReference type="EMBL" id="JAAARO010000012">
    <property type="protein sequence ID" value="KAF5739635.1"/>
    <property type="molecule type" value="Genomic_DNA"/>
</dbReference>
<feature type="region of interest" description="Disordered" evidence="7">
    <location>
        <begin position="603"/>
        <end position="624"/>
    </location>
</feature>
<dbReference type="AlphaFoldDB" id="A0A7J7CZU5"/>
<keyword evidence="12" id="KW-1185">Reference proteome</keyword>
<keyword evidence="3 8" id="KW-0812">Transmembrane</keyword>
<evidence type="ECO:0000313" key="11">
    <source>
        <dbReference type="EMBL" id="KAF5739635.1"/>
    </source>
</evidence>
<dbReference type="PROSITE" id="PS50011">
    <property type="entry name" value="PROTEIN_KINASE_DOM"/>
    <property type="match status" value="1"/>
</dbReference>
<dbReference type="GO" id="GO:0004672">
    <property type="term" value="F:protein kinase activity"/>
    <property type="evidence" value="ECO:0007669"/>
    <property type="project" value="InterPro"/>
</dbReference>
<dbReference type="PANTHER" id="PTHR48010">
    <property type="entry name" value="OS05G0588300 PROTEIN"/>
    <property type="match status" value="1"/>
</dbReference>
<feature type="domain" description="Protein kinase" evidence="10">
    <location>
        <begin position="352"/>
        <end position="602"/>
    </location>
</feature>
<dbReference type="Gene3D" id="3.80.10.10">
    <property type="entry name" value="Ribonuclease Inhibitor"/>
    <property type="match status" value="1"/>
</dbReference>
<evidence type="ECO:0000256" key="8">
    <source>
        <dbReference type="SAM" id="Phobius"/>
    </source>
</evidence>
<dbReference type="FunFam" id="3.80.10.10:FF:000383">
    <property type="entry name" value="Leucine-rich repeat receptor protein kinase EMS1"/>
    <property type="match status" value="1"/>
</dbReference>
<evidence type="ECO:0000256" key="3">
    <source>
        <dbReference type="ARBA" id="ARBA00022692"/>
    </source>
</evidence>
<evidence type="ECO:0000256" key="9">
    <source>
        <dbReference type="SAM" id="SignalP"/>
    </source>
</evidence>
<keyword evidence="11" id="KW-0808">Transferase</keyword>
<keyword evidence="11" id="KW-0418">Kinase</keyword>
<feature type="transmembrane region" description="Helical" evidence="8">
    <location>
        <begin position="256"/>
        <end position="278"/>
    </location>
</feature>
<accession>A0A7J7CZU5</accession>
<evidence type="ECO:0000256" key="4">
    <source>
        <dbReference type="ARBA" id="ARBA00022737"/>
    </source>
</evidence>
<comment type="caution">
    <text evidence="11">The sequence shown here is derived from an EMBL/GenBank/DDBJ whole genome shotgun (WGS) entry which is preliminary data.</text>
</comment>
<dbReference type="GO" id="GO:0005524">
    <property type="term" value="F:ATP binding"/>
    <property type="evidence" value="ECO:0007669"/>
    <property type="project" value="InterPro"/>
</dbReference>
<keyword evidence="2" id="KW-0433">Leucine-rich repeat</keyword>
<evidence type="ECO:0000256" key="2">
    <source>
        <dbReference type="ARBA" id="ARBA00022614"/>
    </source>
</evidence>
<feature type="signal peptide" evidence="9">
    <location>
        <begin position="1"/>
        <end position="20"/>
    </location>
</feature>
<evidence type="ECO:0000313" key="12">
    <source>
        <dbReference type="Proteomes" id="UP000593562"/>
    </source>
</evidence>
<protein>
    <submittedName>
        <fullName evidence="11">Putative serine-threonine protein kinase plant-type</fullName>
    </submittedName>
</protein>